<evidence type="ECO:0000259" key="7">
    <source>
        <dbReference type="Pfam" id="PF00324"/>
    </source>
</evidence>
<keyword evidence="3 6" id="KW-0812">Transmembrane</keyword>
<feature type="domain" description="Amino acid permease/ SLC12A" evidence="7">
    <location>
        <begin position="4"/>
        <end position="60"/>
    </location>
</feature>
<comment type="caution">
    <text evidence="8">The sequence shown here is derived from an EMBL/GenBank/DDBJ whole genome shotgun (WGS) entry which is preliminary data.</text>
</comment>
<proteinExistence type="predicted"/>
<dbReference type="PANTHER" id="PTHR43243:SF4">
    <property type="entry name" value="CATIONIC AMINO ACID TRANSPORTER 4"/>
    <property type="match status" value="1"/>
</dbReference>
<name>A0A813HQ69_POLGL</name>
<dbReference type="GO" id="GO:0015171">
    <property type="term" value="F:amino acid transmembrane transporter activity"/>
    <property type="evidence" value="ECO:0007669"/>
    <property type="project" value="TreeGrafter"/>
</dbReference>
<evidence type="ECO:0000313" key="9">
    <source>
        <dbReference type="Proteomes" id="UP000626109"/>
    </source>
</evidence>
<evidence type="ECO:0000256" key="3">
    <source>
        <dbReference type="ARBA" id="ARBA00022692"/>
    </source>
</evidence>
<dbReference type="InterPro" id="IPR004841">
    <property type="entry name" value="AA-permease/SLC12A_dom"/>
</dbReference>
<accession>A0A813HQ69</accession>
<gene>
    <name evidence="8" type="ORF">PGLA2088_LOCUS2097</name>
</gene>
<organism evidence="8 9">
    <name type="scientific">Polarella glacialis</name>
    <name type="common">Dinoflagellate</name>
    <dbReference type="NCBI Taxonomy" id="89957"/>
    <lineage>
        <taxon>Eukaryota</taxon>
        <taxon>Sar</taxon>
        <taxon>Alveolata</taxon>
        <taxon>Dinophyceae</taxon>
        <taxon>Suessiales</taxon>
        <taxon>Suessiaceae</taxon>
        <taxon>Polarella</taxon>
    </lineage>
</organism>
<dbReference type="EMBL" id="CAJNNW010001678">
    <property type="protein sequence ID" value="CAE8640323.1"/>
    <property type="molecule type" value="Genomic_DNA"/>
</dbReference>
<feature type="transmembrane region" description="Helical" evidence="6">
    <location>
        <begin position="65"/>
        <end position="88"/>
    </location>
</feature>
<dbReference type="AlphaFoldDB" id="A0A813HQ69"/>
<evidence type="ECO:0000256" key="1">
    <source>
        <dbReference type="ARBA" id="ARBA00004141"/>
    </source>
</evidence>
<keyword evidence="2" id="KW-0813">Transport</keyword>
<dbReference type="Pfam" id="PF00324">
    <property type="entry name" value="AA_permease"/>
    <property type="match status" value="1"/>
</dbReference>
<keyword evidence="4 6" id="KW-1133">Transmembrane helix</keyword>
<protein>
    <recommendedName>
        <fullName evidence="7">Amino acid permease/ SLC12A domain-containing protein</fullName>
    </recommendedName>
</protein>
<reference evidence="8" key="1">
    <citation type="submission" date="2021-02" db="EMBL/GenBank/DDBJ databases">
        <authorList>
            <person name="Dougan E. K."/>
            <person name="Rhodes N."/>
            <person name="Thang M."/>
            <person name="Chan C."/>
        </authorList>
    </citation>
    <scope>NUCLEOTIDE SEQUENCE</scope>
</reference>
<keyword evidence="5 6" id="KW-0472">Membrane</keyword>
<evidence type="ECO:0000313" key="8">
    <source>
        <dbReference type="EMBL" id="CAE8640323.1"/>
    </source>
</evidence>
<feature type="transmembrane region" description="Helical" evidence="6">
    <location>
        <begin position="37"/>
        <end position="59"/>
    </location>
</feature>
<comment type="subcellular location">
    <subcellularLocation>
        <location evidence="1">Membrane</location>
        <topology evidence="1">Multi-pass membrane protein</topology>
    </subcellularLocation>
</comment>
<evidence type="ECO:0000256" key="2">
    <source>
        <dbReference type="ARBA" id="ARBA00022448"/>
    </source>
</evidence>
<dbReference type="Proteomes" id="UP000626109">
    <property type="component" value="Unassembled WGS sequence"/>
</dbReference>
<dbReference type="PANTHER" id="PTHR43243">
    <property type="entry name" value="INNER MEMBRANE TRANSPORTER YGJI-RELATED"/>
    <property type="match status" value="1"/>
</dbReference>
<dbReference type="GO" id="GO:0016020">
    <property type="term" value="C:membrane"/>
    <property type="evidence" value="ECO:0007669"/>
    <property type="project" value="UniProtKB-SubCell"/>
</dbReference>
<dbReference type="Gene3D" id="1.20.1740.10">
    <property type="entry name" value="Amino acid/polyamine transporter I"/>
    <property type="match status" value="1"/>
</dbReference>
<evidence type="ECO:0000256" key="6">
    <source>
        <dbReference type="SAM" id="Phobius"/>
    </source>
</evidence>
<evidence type="ECO:0000256" key="5">
    <source>
        <dbReference type="ARBA" id="ARBA00023136"/>
    </source>
</evidence>
<evidence type="ECO:0000256" key="4">
    <source>
        <dbReference type="ARBA" id="ARBA00022989"/>
    </source>
</evidence>
<sequence length="90" mass="9743">MQAAATLNYAFIGYAVIANAAEECANPSRDIPRAITASLLTCAILYVSVSLVLCGMQSFLVVFRLTFLICVSLVIVLKSSFCFFCFCLSL</sequence>